<dbReference type="AlphaFoldDB" id="A0A9Q0LVX7"/>
<dbReference type="GO" id="GO:0007189">
    <property type="term" value="P:adenylate cyclase-activating G protein-coupled receptor signaling pathway"/>
    <property type="evidence" value="ECO:0007669"/>
    <property type="project" value="TreeGrafter"/>
</dbReference>
<dbReference type="Pfam" id="PF00002">
    <property type="entry name" value="7tm_2"/>
    <property type="match status" value="1"/>
</dbReference>
<comment type="subcellular location">
    <subcellularLocation>
        <location evidence="1">Membrane</location>
        <topology evidence="1">Multi-pass membrane protein</topology>
    </subcellularLocation>
</comment>
<dbReference type="InterPro" id="IPR000832">
    <property type="entry name" value="GPCR_2_secretin-like"/>
</dbReference>
<feature type="domain" description="G-protein coupled receptors family 2 profile 2" evidence="9">
    <location>
        <begin position="5"/>
        <end position="258"/>
    </location>
</feature>
<keyword evidence="7" id="KW-0807">Transducer</keyword>
<dbReference type="EMBL" id="JAPDFW010000015">
    <property type="protein sequence ID" value="KAJ5080058.1"/>
    <property type="molecule type" value="Genomic_DNA"/>
</dbReference>
<keyword evidence="4" id="KW-0297">G-protein coupled receptor</keyword>
<evidence type="ECO:0000256" key="3">
    <source>
        <dbReference type="ARBA" id="ARBA00022989"/>
    </source>
</evidence>
<evidence type="ECO:0000256" key="4">
    <source>
        <dbReference type="ARBA" id="ARBA00023040"/>
    </source>
</evidence>
<dbReference type="Gene3D" id="1.20.1070.10">
    <property type="entry name" value="Rhodopsin 7-helix transmembrane proteins"/>
    <property type="match status" value="1"/>
</dbReference>
<gene>
    <name evidence="10" type="ORF">M0811_14207</name>
</gene>
<dbReference type="PRINTS" id="PR02000">
    <property type="entry name" value="GCR1PLANT"/>
</dbReference>
<proteinExistence type="predicted"/>
<dbReference type="InterPro" id="IPR022343">
    <property type="entry name" value="GCR1-cAMP_receptor"/>
</dbReference>
<dbReference type="PROSITE" id="PS50261">
    <property type="entry name" value="G_PROTEIN_RECEP_F2_4"/>
    <property type="match status" value="1"/>
</dbReference>
<keyword evidence="6 10" id="KW-0675">Receptor</keyword>
<keyword evidence="3 8" id="KW-1133">Transmembrane helix</keyword>
<evidence type="ECO:0000256" key="5">
    <source>
        <dbReference type="ARBA" id="ARBA00023136"/>
    </source>
</evidence>
<feature type="transmembrane region" description="Helical" evidence="8">
    <location>
        <begin position="149"/>
        <end position="168"/>
    </location>
</feature>
<evidence type="ECO:0000256" key="8">
    <source>
        <dbReference type="SAM" id="Phobius"/>
    </source>
</evidence>
<dbReference type="InterPro" id="IPR022340">
    <property type="entry name" value="GPCR_GCR1_put"/>
</dbReference>
<dbReference type="GO" id="GO:0005886">
    <property type="term" value="C:plasma membrane"/>
    <property type="evidence" value="ECO:0007669"/>
    <property type="project" value="TreeGrafter"/>
</dbReference>
<feature type="transmembrane region" description="Helical" evidence="8">
    <location>
        <begin position="6"/>
        <end position="28"/>
    </location>
</feature>
<dbReference type="GO" id="GO:0004930">
    <property type="term" value="F:G protein-coupled receptor activity"/>
    <property type="evidence" value="ECO:0007669"/>
    <property type="project" value="UniProtKB-KW"/>
</dbReference>
<dbReference type="InterPro" id="IPR017981">
    <property type="entry name" value="GPCR_2-like_7TM"/>
</dbReference>
<feature type="transmembrane region" description="Helical" evidence="8">
    <location>
        <begin position="110"/>
        <end position="129"/>
    </location>
</feature>
<organism evidence="10 11">
    <name type="scientific">Anaeramoeba ignava</name>
    <name type="common">Anaerobic marine amoeba</name>
    <dbReference type="NCBI Taxonomy" id="1746090"/>
    <lineage>
        <taxon>Eukaryota</taxon>
        <taxon>Metamonada</taxon>
        <taxon>Anaeramoebidae</taxon>
        <taxon>Anaeramoeba</taxon>
    </lineage>
</organism>
<evidence type="ECO:0000313" key="11">
    <source>
        <dbReference type="Proteomes" id="UP001149090"/>
    </source>
</evidence>
<dbReference type="SUPFAM" id="SSF81321">
    <property type="entry name" value="Family A G protein-coupled receptor-like"/>
    <property type="match status" value="1"/>
</dbReference>
<dbReference type="GO" id="GO:0007166">
    <property type="term" value="P:cell surface receptor signaling pathway"/>
    <property type="evidence" value="ECO:0007669"/>
    <property type="project" value="InterPro"/>
</dbReference>
<feature type="transmembrane region" description="Helical" evidence="8">
    <location>
        <begin position="198"/>
        <end position="218"/>
    </location>
</feature>
<protein>
    <submittedName>
        <fullName evidence="10">G-protein coupled receptor 157-like</fullName>
    </submittedName>
</protein>
<keyword evidence="2 8" id="KW-0812">Transmembrane</keyword>
<accession>A0A9Q0LVX7</accession>
<feature type="transmembrane region" description="Helical" evidence="8">
    <location>
        <begin position="70"/>
        <end position="90"/>
    </location>
</feature>
<feature type="transmembrane region" description="Helical" evidence="8">
    <location>
        <begin position="238"/>
        <end position="257"/>
    </location>
</feature>
<dbReference type="PANTHER" id="PTHR23112:SF0">
    <property type="entry name" value="TRANSMEMBRANE PROTEIN 116"/>
    <property type="match status" value="1"/>
</dbReference>
<comment type="caution">
    <text evidence="10">The sequence shown here is derived from an EMBL/GenBank/DDBJ whole genome shotgun (WGS) entry which is preliminary data.</text>
</comment>
<sequence>MESAEEIATSIGASLGLIGALLIIIIFRYFRKLKLFYRKLVFILSIYDLLQSISYLLPGRSNEIICKIQYYFLAIFASTSQFWSATISLISYLKVVKEFNDKKLNKIHKWFHLIMLIPIIVLVTVVGYSHDYNNSKTYWCTSITRAFLITLYTFNWIYIIICLIFYILTMIRLRKEFNFLSNNYSPTSKKSQINQVWVQLRMSLIPLIQIIILIPGTIRRSREWMENSPHDILSIDIIHSLLITSQGFWDFWIFIIFDPEMRNKLRNCCSSSKNPKELVFVGLSIEKNENENENENEKDTLLHFGKK</sequence>
<evidence type="ECO:0000259" key="9">
    <source>
        <dbReference type="PROSITE" id="PS50261"/>
    </source>
</evidence>
<feature type="transmembrane region" description="Helical" evidence="8">
    <location>
        <begin position="40"/>
        <end position="58"/>
    </location>
</feature>
<keyword evidence="11" id="KW-1185">Reference proteome</keyword>
<dbReference type="PRINTS" id="PR02001">
    <property type="entry name" value="GCR1CAMPR"/>
</dbReference>
<evidence type="ECO:0000256" key="1">
    <source>
        <dbReference type="ARBA" id="ARBA00004141"/>
    </source>
</evidence>
<evidence type="ECO:0000256" key="2">
    <source>
        <dbReference type="ARBA" id="ARBA00022692"/>
    </source>
</evidence>
<reference evidence="10" key="1">
    <citation type="submission" date="2022-10" db="EMBL/GenBank/DDBJ databases">
        <title>Novel sulphate-reducing endosymbionts in the free-living metamonad Anaeramoeba.</title>
        <authorList>
            <person name="Jerlstrom-Hultqvist J."/>
            <person name="Cepicka I."/>
            <person name="Gallot-Lavallee L."/>
            <person name="Salas-Leiva D."/>
            <person name="Curtis B.A."/>
            <person name="Zahonova K."/>
            <person name="Pipaliya S."/>
            <person name="Dacks J."/>
            <person name="Roger A.J."/>
        </authorList>
    </citation>
    <scope>NUCLEOTIDE SEQUENCE</scope>
    <source>
        <strain evidence="10">BMAN</strain>
    </source>
</reference>
<evidence type="ECO:0000256" key="6">
    <source>
        <dbReference type="ARBA" id="ARBA00023170"/>
    </source>
</evidence>
<dbReference type="PANTHER" id="PTHR23112">
    <property type="entry name" value="G PROTEIN-COUPLED RECEPTOR 157-RELATED"/>
    <property type="match status" value="1"/>
</dbReference>
<evidence type="ECO:0000256" key="7">
    <source>
        <dbReference type="ARBA" id="ARBA00023224"/>
    </source>
</evidence>
<dbReference type="Proteomes" id="UP001149090">
    <property type="component" value="Unassembled WGS sequence"/>
</dbReference>
<evidence type="ECO:0000313" key="10">
    <source>
        <dbReference type="EMBL" id="KAJ5080058.1"/>
    </source>
</evidence>
<keyword evidence="5 8" id="KW-0472">Membrane</keyword>
<name>A0A9Q0LVX7_ANAIG</name>